<dbReference type="Pfam" id="PF11188">
    <property type="entry name" value="DUF2975"/>
    <property type="match status" value="1"/>
</dbReference>
<proteinExistence type="predicted"/>
<dbReference type="Proteomes" id="UP000036951">
    <property type="component" value="Unassembled WGS sequence"/>
</dbReference>
<protein>
    <recommendedName>
        <fullName evidence="4">DUF2975 domain-containing protein</fullName>
    </recommendedName>
</protein>
<keyword evidence="1" id="KW-1133">Transmembrane helix</keyword>
<organism evidence="2 3">
    <name type="scientific">Xylanibacter rarus</name>
    <dbReference type="NCBI Taxonomy" id="1676614"/>
    <lineage>
        <taxon>Bacteria</taxon>
        <taxon>Pseudomonadati</taxon>
        <taxon>Bacteroidota</taxon>
        <taxon>Bacteroidia</taxon>
        <taxon>Bacteroidales</taxon>
        <taxon>Prevotellaceae</taxon>
        <taxon>Xylanibacter</taxon>
    </lineage>
</organism>
<evidence type="ECO:0000256" key="1">
    <source>
        <dbReference type="SAM" id="Phobius"/>
    </source>
</evidence>
<comment type="caution">
    <text evidence="2">The sequence shown here is derived from an EMBL/GenBank/DDBJ whole genome shotgun (WGS) entry which is preliminary data.</text>
</comment>
<keyword evidence="1" id="KW-0812">Transmembrane</keyword>
<accession>A0A8E1QXQ7</accession>
<name>A0A8E1QXQ7_9BACT</name>
<evidence type="ECO:0000313" key="3">
    <source>
        <dbReference type="Proteomes" id="UP000036951"/>
    </source>
</evidence>
<dbReference type="AlphaFoldDB" id="A0A8E1QXQ7"/>
<dbReference type="RefSeq" id="WP_021855518.1">
    <property type="nucleotide sequence ID" value="NZ_DAWBWQ010000099.1"/>
</dbReference>
<feature type="transmembrane region" description="Helical" evidence="1">
    <location>
        <begin position="146"/>
        <end position="165"/>
    </location>
</feature>
<dbReference type="OrthoDB" id="1047271at2"/>
<dbReference type="EMBL" id="LFQU01000031">
    <property type="protein sequence ID" value="KOO67631.1"/>
    <property type="molecule type" value="Genomic_DNA"/>
</dbReference>
<keyword evidence="3" id="KW-1185">Reference proteome</keyword>
<keyword evidence="1" id="KW-0472">Membrane</keyword>
<feature type="transmembrane region" description="Helical" evidence="1">
    <location>
        <begin position="100"/>
        <end position="125"/>
    </location>
</feature>
<sequence length="215" mass="23830">MKTKLNIFCLLIFAVIIVDILMATDLMFSGMVSGYKSAKHIQETNTESVDGYRVVSLIPNEITWRNAITITDSATNKSYKAWPTQINLPIEDSSGTAGSILSVIIGIAIMVAGIITLVSFIRFVLNINRNNIFTRKNTKYLKRIGWCMVIIGLLATIKYCNDVYAATQTFSLTGYTIGYSDAVYTGTILFGLFSLVMAESFSIGLKMKEEQELTI</sequence>
<dbReference type="InterPro" id="IPR021354">
    <property type="entry name" value="DUF2975"/>
</dbReference>
<evidence type="ECO:0008006" key="4">
    <source>
        <dbReference type="Google" id="ProtNLM"/>
    </source>
</evidence>
<evidence type="ECO:0000313" key="2">
    <source>
        <dbReference type="EMBL" id="KOO67631.1"/>
    </source>
</evidence>
<reference evidence="2 3" key="1">
    <citation type="submission" date="2015-06" db="EMBL/GenBank/DDBJ databases">
        <title>Prevotella sp. 109, sp. nov., a novel member of the family Prevotellaceae isolated from human faeces.</title>
        <authorList>
            <person name="Shkoporov A.N."/>
            <person name="Chaplin A.V."/>
            <person name="Kafarskaia L.I."/>
            <person name="Efimov B.A."/>
        </authorList>
    </citation>
    <scope>NUCLEOTIDE SEQUENCE [LARGE SCALE GENOMIC DNA]</scope>
    <source>
        <strain evidence="2 3">109</strain>
    </source>
</reference>
<feature type="transmembrane region" description="Helical" evidence="1">
    <location>
        <begin position="177"/>
        <end position="198"/>
    </location>
</feature>
<gene>
    <name evidence="2" type="ORF">ACU52_12420</name>
</gene>